<dbReference type="InterPro" id="IPR052342">
    <property type="entry name" value="MCH/BMMD"/>
</dbReference>
<dbReference type="GeneID" id="301100385"/>
<feature type="domain" description="MaoC-like" evidence="1">
    <location>
        <begin position="16"/>
        <end position="124"/>
    </location>
</feature>
<dbReference type="RefSeq" id="WP_176106355.1">
    <property type="nucleotide sequence ID" value="NZ_JAALDK010000001.1"/>
</dbReference>
<dbReference type="EMBL" id="JAALDK010000001">
    <property type="protein sequence ID" value="NUX99756.1"/>
    <property type="molecule type" value="Genomic_DNA"/>
</dbReference>
<accession>A0A7Y6JWI5</accession>
<gene>
    <name evidence="2" type="ORF">G5S42_08560</name>
</gene>
<reference evidence="2 3" key="1">
    <citation type="submission" date="2020-02" db="EMBL/GenBank/DDBJ databases">
        <title>Paraburkholderia simonii sp. nov. and Paraburkholderia youngii sp. nov. Brazilian and Mexican Mimosa-associated rhizobia.</title>
        <authorList>
            <person name="Mavima L."/>
            <person name="Beukes C.W."/>
            <person name="Chan W.Y."/>
            <person name="Palmer M."/>
            <person name="De Meyer S.E."/>
            <person name="James E.K."/>
            <person name="Venter S.N."/>
            <person name="Steenkamp E.T."/>
        </authorList>
    </citation>
    <scope>NUCLEOTIDE SEQUENCE [LARGE SCALE GENOMIC DNA]</scope>
    <source>
        <strain evidence="2 3">JPY169</strain>
    </source>
</reference>
<dbReference type="Gene3D" id="3.10.129.10">
    <property type="entry name" value="Hotdog Thioesterase"/>
    <property type="match status" value="1"/>
</dbReference>
<organism evidence="2 3">
    <name type="scientific">Paraburkholderia youngii</name>
    <dbReference type="NCBI Taxonomy" id="2782701"/>
    <lineage>
        <taxon>Bacteria</taxon>
        <taxon>Pseudomonadati</taxon>
        <taxon>Pseudomonadota</taxon>
        <taxon>Betaproteobacteria</taxon>
        <taxon>Burkholderiales</taxon>
        <taxon>Burkholderiaceae</taxon>
        <taxon>Paraburkholderia</taxon>
    </lineage>
</organism>
<evidence type="ECO:0000313" key="2">
    <source>
        <dbReference type="EMBL" id="NUX99756.1"/>
    </source>
</evidence>
<evidence type="ECO:0000313" key="3">
    <source>
        <dbReference type="Proteomes" id="UP000594380"/>
    </source>
</evidence>
<dbReference type="Pfam" id="PF01575">
    <property type="entry name" value="MaoC_dehydratas"/>
    <property type="match status" value="1"/>
</dbReference>
<dbReference type="CDD" id="cd03454">
    <property type="entry name" value="YdeM"/>
    <property type="match status" value="1"/>
</dbReference>
<dbReference type="SUPFAM" id="SSF54637">
    <property type="entry name" value="Thioesterase/thiol ester dehydrase-isomerase"/>
    <property type="match status" value="1"/>
</dbReference>
<dbReference type="InterPro" id="IPR002539">
    <property type="entry name" value="MaoC-like_dom"/>
</dbReference>
<dbReference type="InterPro" id="IPR029069">
    <property type="entry name" value="HotDog_dom_sf"/>
</dbReference>
<dbReference type="PANTHER" id="PTHR43664:SF1">
    <property type="entry name" value="BETA-METHYLMALYL-COA DEHYDRATASE"/>
    <property type="match status" value="1"/>
</dbReference>
<dbReference type="PANTHER" id="PTHR43664">
    <property type="entry name" value="MONOAMINE OXIDASE-RELATED"/>
    <property type="match status" value="1"/>
</dbReference>
<proteinExistence type="predicted"/>
<dbReference type="AlphaFoldDB" id="A0A7Y6JWI5"/>
<comment type="caution">
    <text evidence="2">The sequence shown here is derived from an EMBL/GenBank/DDBJ whole genome shotgun (WGS) entry which is preliminary data.</text>
</comment>
<evidence type="ECO:0000259" key="1">
    <source>
        <dbReference type="Pfam" id="PF01575"/>
    </source>
</evidence>
<name>A0A7Y6JWI5_9BURK</name>
<sequence>MKSETLYLEDLAVGAVYKSAEHKLDVDQIHAFARQFDPQPFHLDEEAAQRSFFAGLAASGWHTAAITMKLLVQSLPIAGGIIGASGEIAWPRPTRPNDVLHVVSTVLEIAPSRSKPDRGIATVRSDTMNQQGELCQRVEMRLLVFKRP</sequence>
<dbReference type="Proteomes" id="UP000594380">
    <property type="component" value="Unassembled WGS sequence"/>
</dbReference>
<protein>
    <submittedName>
        <fullName evidence="2">MaoC family dehydratase</fullName>
    </submittedName>
</protein>